<name>A0A484QYY4_9ZZZZ</name>
<dbReference type="InterPro" id="IPR037026">
    <property type="entry name" value="Vgr_OB-fold_dom_sf"/>
</dbReference>
<accession>A0A484QYY4</accession>
<evidence type="ECO:0000313" key="2">
    <source>
        <dbReference type="EMBL" id="VFR43432.1"/>
    </source>
</evidence>
<dbReference type="AlphaFoldDB" id="A0A484QYY4"/>
<dbReference type="InterPro" id="IPR041599">
    <property type="entry name" value="Gp138_N"/>
</dbReference>
<evidence type="ECO:0000259" key="1">
    <source>
        <dbReference type="Pfam" id="PF18352"/>
    </source>
</evidence>
<dbReference type="EMBL" id="CAADIC010000029">
    <property type="protein sequence ID" value="VFR43432.1"/>
    <property type="molecule type" value="Genomic_DNA"/>
</dbReference>
<sequence length="238" mass="24710">MQRIERAADTESAWRAVLGGFQGSLWTALPGIVQAFDAQAQTCVVQPALREPVRDASGRSEPVTLPLLTDCPVVFPGGGGCTLTFPLQQGDECLVVFASRCIDGWWEAGGVATQRERRMHDLSDGFVLAGVRSRPRALAEVSATTAQLRSDDGQTVVDMDPAGGLVNIKAPAGIVLDAPMVTLTGAVQVQNSQGAGTACAIRGTTQFEGTVLANGRRIDDTHVHSGVSAGGSTSGPVA</sequence>
<reference evidence="2" key="1">
    <citation type="submission" date="2019-03" db="EMBL/GenBank/DDBJ databases">
        <authorList>
            <person name="Danneels B."/>
        </authorList>
    </citation>
    <scope>NUCLEOTIDE SEQUENCE</scope>
</reference>
<protein>
    <submittedName>
        <fullName evidence="2">Phage-related protein</fullName>
    </submittedName>
</protein>
<dbReference type="EMBL" id="CAADIL010000027">
    <property type="protein sequence ID" value="VFR79530.1"/>
    <property type="molecule type" value="Genomic_DNA"/>
</dbReference>
<gene>
    <name evidence="2" type="ORF">ANDA3_3082</name>
    <name evidence="3" type="ORF">DAR2_2950</name>
    <name evidence="4" type="ORF">DAR3_2948</name>
</gene>
<dbReference type="Gene3D" id="2.40.50.230">
    <property type="entry name" value="Gp5 N-terminal domain"/>
    <property type="match status" value="1"/>
</dbReference>
<dbReference type="Pfam" id="PF18352">
    <property type="entry name" value="Gp138_N"/>
    <property type="match status" value="1"/>
</dbReference>
<proteinExistence type="predicted"/>
<organism evidence="2">
    <name type="scientific">plant metagenome</name>
    <dbReference type="NCBI Taxonomy" id="1297885"/>
    <lineage>
        <taxon>unclassified sequences</taxon>
        <taxon>metagenomes</taxon>
        <taxon>organismal metagenomes</taxon>
    </lineage>
</organism>
<evidence type="ECO:0000313" key="4">
    <source>
        <dbReference type="EMBL" id="VFR89631.1"/>
    </source>
</evidence>
<dbReference type="EMBL" id="CAADIJ010000029">
    <property type="protein sequence ID" value="VFR89631.1"/>
    <property type="molecule type" value="Genomic_DNA"/>
</dbReference>
<feature type="domain" description="Phage protein Gp138 N-terminal" evidence="1">
    <location>
        <begin position="29"/>
        <end position="130"/>
    </location>
</feature>
<evidence type="ECO:0000313" key="3">
    <source>
        <dbReference type="EMBL" id="VFR79530.1"/>
    </source>
</evidence>